<dbReference type="SFLD" id="SFLDS00005">
    <property type="entry name" value="Isoprenoid_Synthase_Type_I"/>
    <property type="match status" value="1"/>
</dbReference>
<keyword evidence="4 7" id="KW-0456">Lyase</keyword>
<organism evidence="9 10">
    <name type="scientific">Streptomyces blastmyceticus</name>
    <dbReference type="NCBI Taxonomy" id="68180"/>
    <lineage>
        <taxon>Bacteria</taxon>
        <taxon>Bacillati</taxon>
        <taxon>Actinomycetota</taxon>
        <taxon>Actinomycetes</taxon>
        <taxon>Kitasatosporales</taxon>
        <taxon>Streptomycetaceae</taxon>
        <taxon>Streptomyces</taxon>
    </lineage>
</organism>
<protein>
    <recommendedName>
        <fullName evidence="7">Terpene synthase</fullName>
        <ecNumber evidence="7">4.2.3.-</ecNumber>
    </recommendedName>
</protein>
<gene>
    <name evidence="9" type="ORF">GCM10010319_21860</name>
</gene>
<dbReference type="Gene3D" id="1.10.600.10">
    <property type="entry name" value="Farnesyl Diphosphate Synthase"/>
    <property type="match status" value="1"/>
</dbReference>
<evidence type="ECO:0000256" key="4">
    <source>
        <dbReference type="ARBA" id="ARBA00023239"/>
    </source>
</evidence>
<evidence type="ECO:0000256" key="3">
    <source>
        <dbReference type="ARBA" id="ARBA00022842"/>
    </source>
</evidence>
<evidence type="ECO:0000256" key="8">
    <source>
        <dbReference type="SAM" id="MobiDB-lite"/>
    </source>
</evidence>
<proteinExistence type="inferred from homology"/>
<feature type="region of interest" description="Disordered" evidence="8">
    <location>
        <begin position="31"/>
        <end position="57"/>
    </location>
</feature>
<dbReference type="SUPFAM" id="SSF48576">
    <property type="entry name" value="Terpenoid synthases"/>
    <property type="match status" value="1"/>
</dbReference>
<dbReference type="NCBIfam" id="NF041167">
    <property type="entry name" value="f2_encap_cargo2"/>
    <property type="match status" value="1"/>
</dbReference>
<dbReference type="RefSeq" id="WP_344117571.1">
    <property type="nucleotide sequence ID" value="NZ_BAAABW010000013.1"/>
</dbReference>
<keyword evidence="10" id="KW-1185">Reference proteome</keyword>
<evidence type="ECO:0000256" key="2">
    <source>
        <dbReference type="ARBA" id="ARBA00022723"/>
    </source>
</evidence>
<keyword evidence="3 7" id="KW-0460">Magnesium</keyword>
<dbReference type="Pfam" id="PF19086">
    <property type="entry name" value="Terpene_syn_C_2"/>
    <property type="match status" value="1"/>
</dbReference>
<dbReference type="PANTHER" id="PTHR35201:SF4">
    <property type="entry name" value="BETA-PINACENE SYNTHASE-RELATED"/>
    <property type="match status" value="1"/>
</dbReference>
<dbReference type="InterPro" id="IPR034686">
    <property type="entry name" value="Terpene_cyclase-like_2"/>
</dbReference>
<dbReference type="InterPro" id="IPR047945">
    <property type="entry name" value="MIB_synthase"/>
</dbReference>
<evidence type="ECO:0000256" key="1">
    <source>
        <dbReference type="ARBA" id="ARBA00001946"/>
    </source>
</evidence>
<dbReference type="Proteomes" id="UP001500063">
    <property type="component" value="Unassembled WGS sequence"/>
</dbReference>
<comment type="cofactor">
    <cofactor evidence="1 7">
        <name>Mg(2+)</name>
        <dbReference type="ChEBI" id="CHEBI:18420"/>
    </cofactor>
</comment>
<dbReference type="EMBL" id="BAAABW010000013">
    <property type="protein sequence ID" value="GAA0345204.1"/>
    <property type="molecule type" value="Genomic_DNA"/>
</dbReference>
<sequence length="395" mass="42407">MSLLSRAFSTAATHELAGLVTALLAHQGNATPTLPTAPRRVPARFPTGPTGLGTSAARIAPAAEPPRTEPVRPASSAPVPPLYCPPAIRDDPALAKEVNDRLVSWAAGVGIYPDRSEELRATDFGRLLMLTHPDTDDPDRLLAAAKCGLAEWAADDHYCDDESAGADPRALGPRLCVANAAVDPAHLPLRYAPELERAMRADPVLTALRSALDHIAHYAAPAQLGRLAHEMSGLFAGFNAEAGWRTAERVPPVWEYLVNRQCNSFLPMVALVDAVGGYEVPAAEYYAPRVRRAFSMACTAATLVNDLYSMARESAGPGLEFNLPTVIATEEKCSLEEAVRRSVLVHDELVHTFEAEAAVLAADGSPSLRRFLAGTWAWLGGNREWHSTTPRYNAA</sequence>
<comment type="similarity">
    <text evidence="6">Belongs to the terpene synthase family. 2-methylisoborneol synthase subfamily.</text>
</comment>
<dbReference type="SFLD" id="SFLDG01020">
    <property type="entry name" value="Terpene_Cyclase_Like_2"/>
    <property type="match status" value="1"/>
</dbReference>
<evidence type="ECO:0000256" key="7">
    <source>
        <dbReference type="RuleBase" id="RU366034"/>
    </source>
</evidence>
<reference evidence="9 10" key="1">
    <citation type="journal article" date="2019" name="Int. J. Syst. Evol. Microbiol.">
        <title>The Global Catalogue of Microorganisms (GCM) 10K type strain sequencing project: providing services to taxonomists for standard genome sequencing and annotation.</title>
        <authorList>
            <consortium name="The Broad Institute Genomics Platform"/>
            <consortium name="The Broad Institute Genome Sequencing Center for Infectious Disease"/>
            <person name="Wu L."/>
            <person name="Ma J."/>
        </authorList>
    </citation>
    <scope>NUCLEOTIDE SEQUENCE [LARGE SCALE GENOMIC DNA]</scope>
    <source>
        <strain evidence="9 10">JCM 4565</strain>
    </source>
</reference>
<comment type="caution">
    <text evidence="9">The sequence shown here is derived from an EMBL/GenBank/DDBJ whole genome shotgun (WGS) entry which is preliminary data.</text>
</comment>
<dbReference type="PANTHER" id="PTHR35201">
    <property type="entry name" value="TERPENE SYNTHASE"/>
    <property type="match status" value="1"/>
</dbReference>
<comment type="catalytic activity">
    <reaction evidence="5">
        <text>(E)-2-methylgeranyl diphosphate + H2O = 2-methylisoborneol + diphosphate</text>
        <dbReference type="Rhea" id="RHEA:32571"/>
        <dbReference type="ChEBI" id="CHEBI:15377"/>
        <dbReference type="ChEBI" id="CHEBI:33019"/>
        <dbReference type="ChEBI" id="CHEBI:61984"/>
        <dbReference type="ChEBI" id="CHEBI:61987"/>
        <dbReference type="EC" id="4.2.3.118"/>
    </reaction>
</comment>
<evidence type="ECO:0000313" key="10">
    <source>
        <dbReference type="Proteomes" id="UP001500063"/>
    </source>
</evidence>
<evidence type="ECO:0000256" key="5">
    <source>
        <dbReference type="ARBA" id="ARBA00035573"/>
    </source>
</evidence>
<name>A0ABN0WS57_9ACTN</name>
<evidence type="ECO:0000256" key="6">
    <source>
        <dbReference type="ARBA" id="ARBA00035653"/>
    </source>
</evidence>
<dbReference type="InterPro" id="IPR008949">
    <property type="entry name" value="Isoprenoid_synthase_dom_sf"/>
</dbReference>
<dbReference type="EC" id="4.2.3.-" evidence="7"/>
<evidence type="ECO:0000313" key="9">
    <source>
        <dbReference type="EMBL" id="GAA0345204.1"/>
    </source>
</evidence>
<keyword evidence="2 7" id="KW-0479">Metal-binding</keyword>
<accession>A0ABN0WS57</accession>